<dbReference type="Ensembl" id="ENSCSAVT00000015305.1">
    <property type="protein sequence ID" value="ENSCSAVP00000015131.1"/>
    <property type="gene ID" value="ENSCSAVG00000008867.1"/>
</dbReference>
<keyword evidence="12" id="KW-1185">Reference proteome</keyword>
<dbReference type="OMA" id="YHDASAY"/>
<dbReference type="eggNOG" id="ENOG502QSC4">
    <property type="taxonomic scope" value="Eukaryota"/>
</dbReference>
<keyword evidence="8" id="KW-0812">Transmembrane</keyword>
<comment type="similarity">
    <text evidence="6">Belongs to the ARTD/PARP family.</text>
</comment>
<dbReference type="SUPFAM" id="SSF56399">
    <property type="entry name" value="ADP-ribosylation"/>
    <property type="match status" value="1"/>
</dbReference>
<dbReference type="InterPro" id="IPR002589">
    <property type="entry name" value="Macro_dom"/>
</dbReference>
<evidence type="ECO:0000256" key="5">
    <source>
        <dbReference type="ARBA" id="ARBA00023242"/>
    </source>
</evidence>
<evidence type="ECO:0000259" key="10">
    <source>
        <dbReference type="PROSITE" id="PS51154"/>
    </source>
</evidence>
<evidence type="ECO:0000256" key="8">
    <source>
        <dbReference type="SAM" id="Phobius"/>
    </source>
</evidence>
<evidence type="ECO:0000313" key="11">
    <source>
        <dbReference type="Ensembl" id="ENSCSAVP00000015131.1"/>
    </source>
</evidence>
<dbReference type="PANTHER" id="PTHR14453:SF67">
    <property type="entry name" value="POLY [ADP-RIBOSE] POLYMERASE"/>
    <property type="match status" value="1"/>
</dbReference>
<dbReference type="GeneTree" id="ENSGT00940000164121"/>
<reference evidence="11" key="3">
    <citation type="submission" date="2025-09" db="UniProtKB">
        <authorList>
            <consortium name="Ensembl"/>
        </authorList>
    </citation>
    <scope>IDENTIFICATION</scope>
</reference>
<keyword evidence="2 7" id="KW-0328">Glycosyltransferase</keyword>
<keyword evidence="4 7" id="KW-0520">NAD</keyword>
<dbReference type="CDD" id="cd01439">
    <property type="entry name" value="TCCD_inducible_PARP_like"/>
    <property type="match status" value="1"/>
</dbReference>
<reference evidence="12" key="1">
    <citation type="submission" date="2003-08" db="EMBL/GenBank/DDBJ databases">
        <authorList>
            <person name="Birren B."/>
            <person name="Nusbaum C."/>
            <person name="Abebe A."/>
            <person name="Abouelleil A."/>
            <person name="Adekoya E."/>
            <person name="Ait-zahra M."/>
            <person name="Allen N."/>
            <person name="Allen T."/>
            <person name="An P."/>
            <person name="Anderson M."/>
            <person name="Anderson S."/>
            <person name="Arachchi H."/>
            <person name="Armbruster J."/>
            <person name="Bachantsang P."/>
            <person name="Baldwin J."/>
            <person name="Barry A."/>
            <person name="Bayul T."/>
            <person name="Blitshsteyn B."/>
            <person name="Bloom T."/>
            <person name="Blye J."/>
            <person name="Boguslavskiy L."/>
            <person name="Borowsky M."/>
            <person name="Boukhgalter B."/>
            <person name="Brunache A."/>
            <person name="Butler J."/>
            <person name="Calixte N."/>
            <person name="Calvo S."/>
            <person name="Camarata J."/>
            <person name="Campo K."/>
            <person name="Chang J."/>
            <person name="Cheshatsang Y."/>
            <person name="Citroen M."/>
            <person name="Collymore A."/>
            <person name="Considine T."/>
            <person name="Cook A."/>
            <person name="Cooke P."/>
            <person name="Corum B."/>
            <person name="Cuomo C."/>
            <person name="David R."/>
            <person name="Dawoe T."/>
            <person name="Degray S."/>
            <person name="Dodge S."/>
            <person name="Dooley K."/>
            <person name="Dorje P."/>
            <person name="Dorjee K."/>
            <person name="Dorris L."/>
            <person name="Duffey N."/>
            <person name="Dupes A."/>
            <person name="Elkins T."/>
            <person name="Engels R."/>
            <person name="Erickson J."/>
            <person name="Farina A."/>
            <person name="Faro S."/>
            <person name="Ferreira P."/>
            <person name="Fischer H."/>
            <person name="Fitzgerald M."/>
            <person name="Foley K."/>
            <person name="Gage D."/>
            <person name="Galagan J."/>
            <person name="Gearin G."/>
            <person name="Gnerre S."/>
            <person name="Gnirke A."/>
            <person name="Goyette A."/>
            <person name="Graham J."/>
            <person name="Grandbois E."/>
            <person name="Gyaltsen K."/>
            <person name="Hafez N."/>
            <person name="Hagopian D."/>
            <person name="Hagos B."/>
            <person name="Hall J."/>
            <person name="Hatcher B."/>
            <person name="Heller A."/>
            <person name="Higgins H."/>
            <person name="Honan T."/>
            <person name="Horn A."/>
            <person name="Houde N."/>
            <person name="Hughes L."/>
            <person name="Hulme W."/>
            <person name="Husby E."/>
            <person name="Iliev I."/>
            <person name="Jaffe D."/>
            <person name="Jones C."/>
            <person name="Kamal M."/>
            <person name="Kamat A."/>
            <person name="Kamvysselis M."/>
            <person name="Karlsson E."/>
            <person name="Kells C."/>
            <person name="Kieu A."/>
            <person name="Kisner P."/>
            <person name="Kodira C."/>
            <person name="Kulbokas E."/>
            <person name="Labutti K."/>
            <person name="Lama D."/>
            <person name="Landers T."/>
            <person name="Leger J."/>
            <person name="Levine S."/>
            <person name="Lewis D."/>
            <person name="Lewis T."/>
            <person name="Lindblad-toh K."/>
            <person name="Liu X."/>
            <person name="Lokyitsang T."/>
            <person name="Lokyitsang Y."/>
            <person name="Lucien O."/>
            <person name="Lui A."/>
            <person name="Ma L.J."/>
            <person name="Mabbitt R."/>
            <person name="Macdonald J."/>
            <person name="Maclean C."/>
            <person name="Major J."/>
            <person name="Manning J."/>
            <person name="Marabella R."/>
            <person name="Maru K."/>
            <person name="Matthews C."/>
            <person name="Mauceli E."/>
            <person name="Mccarthy M."/>
            <person name="Mcdonough S."/>
            <person name="Mcghee T."/>
            <person name="Meldrim J."/>
            <person name="Meneus L."/>
            <person name="Mesirov J."/>
            <person name="Mihalev A."/>
            <person name="Mihova T."/>
            <person name="Mikkelsen T."/>
            <person name="Mlenga V."/>
            <person name="Moru K."/>
            <person name="Mozes J."/>
            <person name="Mulrain L."/>
            <person name="Munson G."/>
            <person name="Naylor J."/>
            <person name="Newes C."/>
            <person name="Nguyen C."/>
            <person name="Nguyen N."/>
            <person name="Nguyen T."/>
            <person name="Nicol R."/>
            <person name="Nielsen C."/>
            <person name="Nizzari M."/>
            <person name="Norbu C."/>
            <person name="Norbu N."/>
            <person name="O'donnell P."/>
            <person name="Okoawo O."/>
            <person name="O'leary S."/>
            <person name="Omotosho B."/>
            <person name="O'neill K."/>
            <person name="Osman S."/>
            <person name="Parker S."/>
            <person name="Perrin D."/>
            <person name="Phunkhang P."/>
            <person name="Piqani B."/>
            <person name="Purcell S."/>
            <person name="Rachupka T."/>
            <person name="Ramasamy U."/>
            <person name="Rameau R."/>
            <person name="Ray V."/>
            <person name="Raymond C."/>
            <person name="Retta R."/>
            <person name="Richardson S."/>
            <person name="Rise C."/>
            <person name="Rodriguez J."/>
            <person name="Rogers J."/>
            <person name="Rogov P."/>
            <person name="Rutman M."/>
            <person name="Schupbach R."/>
            <person name="Seaman C."/>
            <person name="Settipalli S."/>
            <person name="Sharpe T."/>
            <person name="Sheridan J."/>
            <person name="Sherpa N."/>
            <person name="Shi J."/>
            <person name="Smirnov S."/>
            <person name="Smith C."/>
            <person name="Sougnez C."/>
            <person name="Spencer B."/>
            <person name="Stalker J."/>
            <person name="Stange-thomann N."/>
            <person name="Stavropoulos S."/>
            <person name="Stetson K."/>
            <person name="Stone C."/>
            <person name="Stone S."/>
            <person name="Stubbs M."/>
            <person name="Talamas J."/>
            <person name="Tchuinga P."/>
            <person name="Tenzing P."/>
            <person name="Tesfaye S."/>
            <person name="Theodore J."/>
            <person name="Thoulutsang Y."/>
            <person name="Topham K."/>
            <person name="Towey S."/>
            <person name="Tsamla T."/>
            <person name="Tsomo N."/>
            <person name="Vallee D."/>
            <person name="Vassiliev H."/>
            <person name="Venkataraman V."/>
            <person name="Vinson J."/>
            <person name="Vo A."/>
            <person name="Wade C."/>
            <person name="Wang S."/>
            <person name="Wangchuk T."/>
            <person name="Wangdi T."/>
            <person name="Whittaker C."/>
            <person name="Wilkinson J."/>
            <person name="Wu Y."/>
            <person name="Wyman D."/>
            <person name="Yadav S."/>
            <person name="Yang S."/>
            <person name="Yang X."/>
            <person name="Yeager S."/>
            <person name="Yee E."/>
            <person name="Young G."/>
            <person name="Zainoun J."/>
            <person name="Zembeck L."/>
            <person name="Zimmer A."/>
            <person name="Zody M."/>
            <person name="Lander E."/>
        </authorList>
    </citation>
    <scope>NUCLEOTIDE SEQUENCE [LARGE SCALE GENOMIC DNA]</scope>
</reference>
<dbReference type="Pfam" id="PF01661">
    <property type="entry name" value="Macro"/>
    <property type="match status" value="1"/>
</dbReference>
<keyword evidence="5" id="KW-0539">Nucleus</keyword>
<dbReference type="GO" id="GO:0005737">
    <property type="term" value="C:cytoplasm"/>
    <property type="evidence" value="ECO:0007669"/>
    <property type="project" value="TreeGrafter"/>
</dbReference>
<proteinExistence type="inferred from homology"/>
<dbReference type="EC" id="2.4.2.-" evidence="7"/>
<feature type="domain" description="Macro" evidence="10">
    <location>
        <begin position="1"/>
        <end position="164"/>
    </location>
</feature>
<dbReference type="InterPro" id="IPR043472">
    <property type="entry name" value="Macro_dom-like"/>
</dbReference>
<dbReference type="GO" id="GO:0070212">
    <property type="term" value="P:protein poly-ADP-ribosylation"/>
    <property type="evidence" value="ECO:0007669"/>
    <property type="project" value="TreeGrafter"/>
</dbReference>
<sequence length="375" mass="41753">EFGNITVKVVVGDITADMSGAIINGATSHFNLSKGVLSSAILKRAGLEMQKQCDTNPKFVHPRVNPYIKVTKGFNLLCDYVVHMVTPSTAAELGTRLKNALDVADLMKVKSVAVPTLGAGAYVFIVSLRFYLVWLFLFRKLTKYRKIGAVHMVTVFGHSLKVKNGKCELSGIKGRLEHNHGLPSQWKDMGGDRWKKVELPHHTVEFQNIFKLFHKSSPVATIRKIERIQNPKLYKHYELNKSDVKEHMKSAEPVERELFHGTSQQDAEKICGDGFDRNFAGKNATMYGKGSYFAVNSSYSVNYARNSGSSTCCVFLANVITGDFCQGNQYMKAPDVKPGSNGRLYDSAVDSLSNPSIFIAFRDANVYPTYLITFI</sequence>
<dbReference type="GO" id="GO:1990404">
    <property type="term" value="F:NAD+-protein mono-ADP-ribosyltransferase activity"/>
    <property type="evidence" value="ECO:0007669"/>
    <property type="project" value="TreeGrafter"/>
</dbReference>
<protein>
    <recommendedName>
        <fullName evidence="7">Poly [ADP-ribose] polymerase</fullName>
        <shortName evidence="7">PARP</shortName>
        <ecNumber evidence="7">2.4.2.-</ecNumber>
    </recommendedName>
</protein>
<evidence type="ECO:0000259" key="9">
    <source>
        <dbReference type="PROSITE" id="PS51059"/>
    </source>
</evidence>
<dbReference type="PROSITE" id="PS51154">
    <property type="entry name" value="MACRO"/>
    <property type="match status" value="1"/>
</dbReference>
<dbReference type="SMART" id="SM00506">
    <property type="entry name" value="A1pp"/>
    <property type="match status" value="1"/>
</dbReference>
<evidence type="ECO:0000256" key="4">
    <source>
        <dbReference type="ARBA" id="ARBA00023027"/>
    </source>
</evidence>
<dbReference type="Proteomes" id="UP000007875">
    <property type="component" value="Unassembled WGS sequence"/>
</dbReference>
<reference evidence="11" key="2">
    <citation type="submission" date="2025-08" db="UniProtKB">
        <authorList>
            <consortium name="Ensembl"/>
        </authorList>
    </citation>
    <scope>IDENTIFICATION</scope>
</reference>
<evidence type="ECO:0000256" key="1">
    <source>
        <dbReference type="ARBA" id="ARBA00004123"/>
    </source>
</evidence>
<feature type="domain" description="PARP catalytic" evidence="9">
    <location>
        <begin position="182"/>
        <end position="375"/>
    </location>
</feature>
<keyword evidence="3 7" id="KW-0808">Transferase</keyword>
<dbReference type="Pfam" id="PF00644">
    <property type="entry name" value="PARP"/>
    <property type="match status" value="1"/>
</dbReference>
<dbReference type="GO" id="GO:0003714">
    <property type="term" value="F:transcription corepressor activity"/>
    <property type="evidence" value="ECO:0007669"/>
    <property type="project" value="TreeGrafter"/>
</dbReference>
<organism evidence="11 12">
    <name type="scientific">Ciona savignyi</name>
    <name type="common">Pacific transparent sea squirt</name>
    <dbReference type="NCBI Taxonomy" id="51511"/>
    <lineage>
        <taxon>Eukaryota</taxon>
        <taxon>Metazoa</taxon>
        <taxon>Chordata</taxon>
        <taxon>Tunicata</taxon>
        <taxon>Ascidiacea</taxon>
        <taxon>Phlebobranchia</taxon>
        <taxon>Cionidae</taxon>
        <taxon>Ciona</taxon>
    </lineage>
</organism>
<dbReference type="InParanoid" id="H2ZC15"/>
<dbReference type="InterPro" id="IPR052056">
    <property type="entry name" value="Mono-ARTD/PARP"/>
</dbReference>
<dbReference type="SUPFAM" id="SSF52949">
    <property type="entry name" value="Macro domain-like"/>
    <property type="match status" value="1"/>
</dbReference>
<dbReference type="GO" id="GO:0010629">
    <property type="term" value="P:negative regulation of gene expression"/>
    <property type="evidence" value="ECO:0007669"/>
    <property type="project" value="TreeGrafter"/>
</dbReference>
<evidence type="ECO:0000256" key="3">
    <source>
        <dbReference type="ARBA" id="ARBA00022679"/>
    </source>
</evidence>
<dbReference type="InterPro" id="IPR012317">
    <property type="entry name" value="Poly(ADP-ribose)pol_cat_dom"/>
</dbReference>
<evidence type="ECO:0000256" key="7">
    <source>
        <dbReference type="RuleBase" id="RU362114"/>
    </source>
</evidence>
<dbReference type="GO" id="GO:0003950">
    <property type="term" value="F:NAD+ poly-ADP-ribosyltransferase activity"/>
    <property type="evidence" value="ECO:0007669"/>
    <property type="project" value="UniProtKB-UniRule"/>
</dbReference>
<dbReference type="Gene3D" id="3.40.220.10">
    <property type="entry name" value="Leucine Aminopeptidase, subunit E, domain 1"/>
    <property type="match status" value="1"/>
</dbReference>
<dbReference type="GO" id="GO:0005634">
    <property type="term" value="C:nucleus"/>
    <property type="evidence" value="ECO:0007669"/>
    <property type="project" value="UniProtKB-SubCell"/>
</dbReference>
<dbReference type="PANTHER" id="PTHR14453">
    <property type="entry name" value="PARP/ZINC FINGER CCCH TYPE DOMAIN CONTAINING PROTEIN"/>
    <property type="match status" value="1"/>
</dbReference>
<dbReference type="AlphaFoldDB" id="H2ZC15"/>
<accession>H2ZC15</accession>
<dbReference type="HOGENOM" id="CLU_012160_2_0_1"/>
<dbReference type="Gene3D" id="3.90.228.10">
    <property type="match status" value="1"/>
</dbReference>
<keyword evidence="8" id="KW-1133">Transmembrane helix</keyword>
<evidence type="ECO:0000313" key="12">
    <source>
        <dbReference type="Proteomes" id="UP000007875"/>
    </source>
</evidence>
<dbReference type="PROSITE" id="PS51059">
    <property type="entry name" value="PARP_CATALYTIC"/>
    <property type="match status" value="1"/>
</dbReference>
<evidence type="ECO:0000256" key="2">
    <source>
        <dbReference type="ARBA" id="ARBA00022676"/>
    </source>
</evidence>
<evidence type="ECO:0000256" key="6">
    <source>
        <dbReference type="ARBA" id="ARBA00024347"/>
    </source>
</evidence>
<feature type="transmembrane region" description="Helical" evidence="8">
    <location>
        <begin position="117"/>
        <end position="137"/>
    </location>
</feature>
<name>H2ZC15_CIOSA</name>
<keyword evidence="8" id="KW-0472">Membrane</keyword>
<dbReference type="STRING" id="51511.ENSCSAVP00000015131"/>
<comment type="subcellular location">
    <subcellularLocation>
        <location evidence="1">Nucleus</location>
    </subcellularLocation>
</comment>